<evidence type="ECO:0000256" key="1">
    <source>
        <dbReference type="ARBA" id="ARBA00022729"/>
    </source>
</evidence>
<keyword evidence="1" id="KW-0732">Signal</keyword>
<evidence type="ECO:0000313" key="2">
    <source>
        <dbReference type="EMBL" id="CAG8470722.1"/>
    </source>
</evidence>
<accession>A0A9N8W203</accession>
<dbReference type="Gene3D" id="3.40.50.1110">
    <property type="entry name" value="SGNH hydrolase"/>
    <property type="match status" value="1"/>
</dbReference>
<dbReference type="InterPro" id="IPR050592">
    <property type="entry name" value="GDSL_lipolytic_enzyme"/>
</dbReference>
<protein>
    <submittedName>
        <fullName evidence="2">14809_t:CDS:1</fullName>
    </submittedName>
</protein>
<dbReference type="PANTHER" id="PTHR45642:SF139">
    <property type="entry name" value="SGNH HYDROLASE-TYPE ESTERASE DOMAIN-CONTAINING PROTEIN"/>
    <property type="match status" value="1"/>
</dbReference>
<comment type="caution">
    <text evidence="2">The sequence shown here is derived from an EMBL/GenBank/DDBJ whole genome shotgun (WGS) entry which is preliminary data.</text>
</comment>
<gene>
    <name evidence="2" type="ORF">CPELLU_LOCUS1058</name>
</gene>
<dbReference type="AlphaFoldDB" id="A0A9N8W203"/>
<proteinExistence type="predicted"/>
<dbReference type="Proteomes" id="UP000789759">
    <property type="component" value="Unassembled WGS sequence"/>
</dbReference>
<dbReference type="InterPro" id="IPR036514">
    <property type="entry name" value="SGNH_hydro_sf"/>
</dbReference>
<keyword evidence="3" id="KW-1185">Reference proteome</keyword>
<dbReference type="PANTHER" id="PTHR45642">
    <property type="entry name" value="GDSL ESTERASE/LIPASE EXL3"/>
    <property type="match status" value="1"/>
</dbReference>
<dbReference type="OrthoDB" id="1600564at2759"/>
<organism evidence="2 3">
    <name type="scientific">Cetraspora pellucida</name>
    <dbReference type="NCBI Taxonomy" id="1433469"/>
    <lineage>
        <taxon>Eukaryota</taxon>
        <taxon>Fungi</taxon>
        <taxon>Fungi incertae sedis</taxon>
        <taxon>Mucoromycota</taxon>
        <taxon>Glomeromycotina</taxon>
        <taxon>Glomeromycetes</taxon>
        <taxon>Diversisporales</taxon>
        <taxon>Gigasporaceae</taxon>
        <taxon>Cetraspora</taxon>
    </lineage>
</organism>
<dbReference type="EMBL" id="CAJVQA010000361">
    <property type="protein sequence ID" value="CAG8470722.1"/>
    <property type="molecule type" value="Genomic_DNA"/>
</dbReference>
<name>A0A9N8W203_9GLOM</name>
<dbReference type="SUPFAM" id="SSF52266">
    <property type="entry name" value="SGNH hydrolase"/>
    <property type="match status" value="1"/>
</dbReference>
<sequence length="250" mass="27653">MTDSFFTILLYTGNSYKLTKKKYPPSPPYFHGRLSNGPLWIDYFASKIDAKLNNYAFGGASCDATLVPSVIGPNNISVPGIAQQIDFFISNDMKKFDPADIVASIGKRMENLYCHGATNFIVASDTPADVSIPGQAVVFSPEFIQQINEKIELHNQYANAALEAFKVKHPDVNLYIVSITNILDTILAPESLEKLGITVVDIGCIPDDGFAGKNSVVCDVPEKYLFYDNYTALNTKVHEKMSEMILTYLE</sequence>
<evidence type="ECO:0000313" key="3">
    <source>
        <dbReference type="Proteomes" id="UP000789759"/>
    </source>
</evidence>
<reference evidence="2" key="1">
    <citation type="submission" date="2021-06" db="EMBL/GenBank/DDBJ databases">
        <authorList>
            <person name="Kallberg Y."/>
            <person name="Tangrot J."/>
            <person name="Rosling A."/>
        </authorList>
    </citation>
    <scope>NUCLEOTIDE SEQUENCE</scope>
    <source>
        <strain evidence="2">FL966</strain>
    </source>
</reference>